<name>A0A430QC48_SCHBO</name>
<dbReference type="AlphaFoldDB" id="A0A430QC48"/>
<evidence type="ECO:0000313" key="2">
    <source>
        <dbReference type="Proteomes" id="UP000290809"/>
    </source>
</evidence>
<protein>
    <submittedName>
        <fullName evidence="1">Uncharacterized protein</fullName>
    </submittedName>
</protein>
<organism evidence="1 2">
    <name type="scientific">Schistosoma bovis</name>
    <name type="common">Blood fluke</name>
    <dbReference type="NCBI Taxonomy" id="6184"/>
    <lineage>
        <taxon>Eukaryota</taxon>
        <taxon>Metazoa</taxon>
        <taxon>Spiralia</taxon>
        <taxon>Lophotrochozoa</taxon>
        <taxon>Platyhelminthes</taxon>
        <taxon>Trematoda</taxon>
        <taxon>Digenea</taxon>
        <taxon>Strigeidida</taxon>
        <taxon>Schistosomatoidea</taxon>
        <taxon>Schistosomatidae</taxon>
        <taxon>Schistosoma</taxon>
    </lineage>
</organism>
<dbReference type="Proteomes" id="UP000290809">
    <property type="component" value="Unassembled WGS sequence"/>
</dbReference>
<sequence length="44" mass="5312">MTTRELFPIMIMMRKNPPLYHKHYLTTLIFQMLKSVIKQTMSVV</sequence>
<keyword evidence="2" id="KW-1185">Reference proteome</keyword>
<reference evidence="1 2" key="1">
    <citation type="journal article" date="2019" name="PLoS Pathog.">
        <title>Genome sequence of the bovine parasite Schistosoma bovis Tanzania.</title>
        <authorList>
            <person name="Oey H."/>
            <person name="Zakrzewski M."/>
            <person name="Gobert G."/>
            <person name="Gravermann K."/>
            <person name="Stoye J."/>
            <person name="Jones M."/>
            <person name="Mcmanus D."/>
            <person name="Krause L."/>
        </authorList>
    </citation>
    <scope>NUCLEOTIDE SEQUENCE [LARGE SCALE GENOMIC DNA]</scope>
    <source>
        <strain evidence="1 2">TAN1997</strain>
    </source>
</reference>
<gene>
    <name evidence="1" type="ORF">DC041_0004683</name>
</gene>
<dbReference type="EMBL" id="QMKO01002004">
    <property type="protein sequence ID" value="RTG85278.1"/>
    <property type="molecule type" value="Genomic_DNA"/>
</dbReference>
<evidence type="ECO:0000313" key="1">
    <source>
        <dbReference type="EMBL" id="RTG85278.1"/>
    </source>
</evidence>
<comment type="caution">
    <text evidence="1">The sequence shown here is derived from an EMBL/GenBank/DDBJ whole genome shotgun (WGS) entry which is preliminary data.</text>
</comment>
<proteinExistence type="predicted"/>
<accession>A0A430QC48</accession>